<gene>
    <name evidence="1" type="ORF">EVAR_39239_1</name>
</gene>
<proteinExistence type="predicted"/>
<dbReference type="EMBL" id="BGZK01001028">
    <property type="protein sequence ID" value="GBP69038.1"/>
    <property type="molecule type" value="Genomic_DNA"/>
</dbReference>
<comment type="caution">
    <text evidence="1">The sequence shown here is derived from an EMBL/GenBank/DDBJ whole genome shotgun (WGS) entry which is preliminary data.</text>
</comment>
<dbReference type="Proteomes" id="UP000299102">
    <property type="component" value="Unassembled WGS sequence"/>
</dbReference>
<organism evidence="1 2">
    <name type="scientific">Eumeta variegata</name>
    <name type="common">Bagworm moth</name>
    <name type="synonym">Eumeta japonica</name>
    <dbReference type="NCBI Taxonomy" id="151549"/>
    <lineage>
        <taxon>Eukaryota</taxon>
        <taxon>Metazoa</taxon>
        <taxon>Ecdysozoa</taxon>
        <taxon>Arthropoda</taxon>
        <taxon>Hexapoda</taxon>
        <taxon>Insecta</taxon>
        <taxon>Pterygota</taxon>
        <taxon>Neoptera</taxon>
        <taxon>Endopterygota</taxon>
        <taxon>Lepidoptera</taxon>
        <taxon>Glossata</taxon>
        <taxon>Ditrysia</taxon>
        <taxon>Tineoidea</taxon>
        <taxon>Psychidae</taxon>
        <taxon>Oiketicinae</taxon>
        <taxon>Eumeta</taxon>
    </lineage>
</organism>
<evidence type="ECO:0000313" key="2">
    <source>
        <dbReference type="Proteomes" id="UP000299102"/>
    </source>
</evidence>
<dbReference type="AlphaFoldDB" id="A0A4C1XZI7"/>
<keyword evidence="2" id="KW-1185">Reference proteome</keyword>
<sequence length="73" mass="8417">MIRRMCLRRAERAEDQEADVVGFERETELAWAGPVWRGFTLPNNISRAKMCRQNLKIKRQLDCGHYNPGLAAA</sequence>
<name>A0A4C1XZI7_EUMVA</name>
<protein>
    <submittedName>
        <fullName evidence="1">Uncharacterized protein</fullName>
    </submittedName>
</protein>
<accession>A0A4C1XZI7</accession>
<reference evidence="1 2" key="1">
    <citation type="journal article" date="2019" name="Commun. Biol.">
        <title>The bagworm genome reveals a unique fibroin gene that provides high tensile strength.</title>
        <authorList>
            <person name="Kono N."/>
            <person name="Nakamura H."/>
            <person name="Ohtoshi R."/>
            <person name="Tomita M."/>
            <person name="Numata K."/>
            <person name="Arakawa K."/>
        </authorList>
    </citation>
    <scope>NUCLEOTIDE SEQUENCE [LARGE SCALE GENOMIC DNA]</scope>
</reference>
<evidence type="ECO:0000313" key="1">
    <source>
        <dbReference type="EMBL" id="GBP69038.1"/>
    </source>
</evidence>